<dbReference type="Gene3D" id="3.40.470.10">
    <property type="entry name" value="Uracil-DNA glycosylase-like domain"/>
    <property type="match status" value="1"/>
</dbReference>
<dbReference type="AlphaFoldDB" id="A0A553CTZ7"/>
<protein>
    <recommendedName>
        <fullName evidence="3">Uracil-DNA glycosylase-like domain-containing protein</fullName>
    </recommendedName>
</protein>
<keyword evidence="2" id="KW-1185">Reference proteome</keyword>
<organism evidence="1 2">
    <name type="scientific">Flavobacterium franklandianum</name>
    <dbReference type="NCBI Taxonomy" id="2594430"/>
    <lineage>
        <taxon>Bacteria</taxon>
        <taxon>Pseudomonadati</taxon>
        <taxon>Bacteroidota</taxon>
        <taxon>Flavobacteriia</taxon>
        <taxon>Flavobacteriales</taxon>
        <taxon>Flavobacteriaceae</taxon>
        <taxon>Flavobacterium</taxon>
    </lineage>
</organism>
<dbReference type="EMBL" id="VJZR01000001">
    <property type="protein sequence ID" value="TRX23904.1"/>
    <property type="molecule type" value="Genomic_DNA"/>
</dbReference>
<reference evidence="1 2" key="1">
    <citation type="submission" date="2019-07" db="EMBL/GenBank/DDBJ databases">
        <title>Novel species of Flavobacterium.</title>
        <authorList>
            <person name="Liu Q."/>
            <person name="Xin Y.-H."/>
        </authorList>
    </citation>
    <scope>NUCLEOTIDE SEQUENCE [LARGE SCALE GENOMIC DNA]</scope>
    <source>
        <strain evidence="1 2">LB3P56</strain>
    </source>
</reference>
<dbReference type="InterPro" id="IPR036895">
    <property type="entry name" value="Uracil-DNA_glycosylase-like_sf"/>
</dbReference>
<dbReference type="RefSeq" id="WP_144070725.1">
    <property type="nucleotide sequence ID" value="NZ_VJZR01000001.1"/>
</dbReference>
<sequence length="205" mass="24100">MDKVCFIPWIGDTCIEKGYLGKRILILGESHYCEECDLCGNIKCNITINVTRRFLDNKKGIGKFEHWMRTFTRFTNVFLGEKVDNEKLINFWNSIMFYNYVQLATSGPRISPSPEAFSSSEEAFFEILRKYQPDLIVVWGERLWGKLPKSVNFKEDDILDNKFGKLYYYNVLNKEIPAFKIYHPSSSYFGYNATKYLKEALNRIK</sequence>
<evidence type="ECO:0000313" key="1">
    <source>
        <dbReference type="EMBL" id="TRX23904.1"/>
    </source>
</evidence>
<gene>
    <name evidence="1" type="ORF">FNW17_01625</name>
</gene>
<evidence type="ECO:0008006" key="3">
    <source>
        <dbReference type="Google" id="ProtNLM"/>
    </source>
</evidence>
<dbReference type="OrthoDB" id="1246703at2"/>
<dbReference type="Proteomes" id="UP000318585">
    <property type="component" value="Unassembled WGS sequence"/>
</dbReference>
<comment type="caution">
    <text evidence="1">The sequence shown here is derived from an EMBL/GenBank/DDBJ whole genome shotgun (WGS) entry which is preliminary data.</text>
</comment>
<proteinExistence type="predicted"/>
<name>A0A553CTZ7_9FLAO</name>
<evidence type="ECO:0000313" key="2">
    <source>
        <dbReference type="Proteomes" id="UP000318585"/>
    </source>
</evidence>
<accession>A0A553CTZ7</accession>